<accession>A0A1M5NND4</accession>
<organism evidence="1 2">
    <name type="scientific">Marivita hallyeonensis</name>
    <dbReference type="NCBI Taxonomy" id="996342"/>
    <lineage>
        <taxon>Bacteria</taxon>
        <taxon>Pseudomonadati</taxon>
        <taxon>Pseudomonadota</taxon>
        <taxon>Alphaproteobacteria</taxon>
        <taxon>Rhodobacterales</taxon>
        <taxon>Roseobacteraceae</taxon>
        <taxon>Marivita</taxon>
    </lineage>
</organism>
<proteinExistence type="predicted"/>
<evidence type="ECO:0000313" key="1">
    <source>
        <dbReference type="EMBL" id="SHG90699.1"/>
    </source>
</evidence>
<dbReference type="EMBL" id="FQXC01000001">
    <property type="protein sequence ID" value="SHG90699.1"/>
    <property type="molecule type" value="Genomic_DNA"/>
</dbReference>
<keyword evidence="2" id="KW-1185">Reference proteome</keyword>
<dbReference type="Pfam" id="PF11185">
    <property type="entry name" value="DUF2971"/>
    <property type="match status" value="1"/>
</dbReference>
<reference evidence="1 2" key="1">
    <citation type="submission" date="2016-11" db="EMBL/GenBank/DDBJ databases">
        <authorList>
            <person name="Jaros S."/>
            <person name="Januszkiewicz K."/>
            <person name="Wedrychowicz H."/>
        </authorList>
    </citation>
    <scope>NUCLEOTIDE SEQUENCE [LARGE SCALE GENOMIC DNA]</scope>
    <source>
        <strain evidence="1 2">DSM 29431</strain>
    </source>
</reference>
<name>A0A1M5NND4_9RHOB</name>
<dbReference type="OrthoDB" id="4119964at2"/>
<dbReference type="InterPro" id="IPR021352">
    <property type="entry name" value="DUF2971"/>
</dbReference>
<dbReference type="STRING" id="996342.SAMN05443551_0980"/>
<evidence type="ECO:0008006" key="3">
    <source>
        <dbReference type="Google" id="ProtNLM"/>
    </source>
</evidence>
<sequence>MDIPRSIFRYRSASTPYFFDEIDNALNSNLFLSPIVAQNDPFDCFPYYNTSKVRDIKKFEEDHLKRKLVVSEKSFEKKFGNLPRKQRQREKKWFKWSYKNRQLENKIIEKMLELERQKTLIACFSEINDNILMWSHYADSHSGVCLIFGVTDQDDHFANEYLPMSIIYSDDRPEITTIDVIKFTNQDELKGKFDEDRDRIFDALVRQKPCVWEYEKEWRIQHKSEDGSAYYHVPSIELKGMILGLRMDKDVRTSVIERYSSRLELFQTNTEKNTYKIGISRL</sequence>
<dbReference type="AlphaFoldDB" id="A0A1M5NND4"/>
<evidence type="ECO:0000313" key="2">
    <source>
        <dbReference type="Proteomes" id="UP000184221"/>
    </source>
</evidence>
<dbReference type="Proteomes" id="UP000184221">
    <property type="component" value="Unassembled WGS sequence"/>
</dbReference>
<dbReference type="RefSeq" id="WP_072776340.1">
    <property type="nucleotide sequence ID" value="NZ_FQXC01000001.1"/>
</dbReference>
<gene>
    <name evidence="1" type="ORF">SAMN05443551_0980</name>
</gene>
<protein>
    <recommendedName>
        <fullName evidence="3">DUF2971 domain-containing protein</fullName>
    </recommendedName>
</protein>